<evidence type="ECO:0000313" key="1">
    <source>
        <dbReference type="EMBL" id="MDC0748570.1"/>
    </source>
</evidence>
<dbReference type="RefSeq" id="WP_271927553.1">
    <property type="nucleotide sequence ID" value="NZ_JAQNDO010000001.1"/>
</dbReference>
<dbReference type="Proteomes" id="UP001221411">
    <property type="component" value="Unassembled WGS sequence"/>
</dbReference>
<evidence type="ECO:0000313" key="2">
    <source>
        <dbReference type="Proteomes" id="UP001221411"/>
    </source>
</evidence>
<gene>
    <name evidence="1" type="ORF">POL67_45000</name>
</gene>
<protein>
    <submittedName>
        <fullName evidence="1">HmuY family protein</fullName>
    </submittedName>
</protein>
<dbReference type="Pfam" id="PF14064">
    <property type="entry name" value="HmuY"/>
    <property type="match status" value="1"/>
</dbReference>
<name>A0ABT5F643_9BACT</name>
<dbReference type="InterPro" id="IPR025921">
    <property type="entry name" value="HmuY"/>
</dbReference>
<accession>A0ABT5F643</accession>
<comment type="caution">
    <text evidence="1">The sequence shown here is derived from an EMBL/GenBank/DDBJ whole genome shotgun (WGS) entry which is preliminary data.</text>
</comment>
<organism evidence="1 2">
    <name type="scientific">Polyangium mundeleinium</name>
    <dbReference type="NCBI Taxonomy" id="2995306"/>
    <lineage>
        <taxon>Bacteria</taxon>
        <taxon>Pseudomonadati</taxon>
        <taxon>Myxococcota</taxon>
        <taxon>Polyangia</taxon>
        <taxon>Polyangiales</taxon>
        <taxon>Polyangiaceae</taxon>
        <taxon>Polyangium</taxon>
    </lineage>
</organism>
<dbReference type="PROSITE" id="PS51257">
    <property type="entry name" value="PROKAR_LIPOPROTEIN"/>
    <property type="match status" value="1"/>
</dbReference>
<dbReference type="EMBL" id="JAQNDO010000001">
    <property type="protein sequence ID" value="MDC0748570.1"/>
    <property type="molecule type" value="Genomic_DNA"/>
</dbReference>
<reference evidence="1 2" key="1">
    <citation type="submission" date="2022-11" db="EMBL/GenBank/DDBJ databases">
        <title>Minimal conservation of predation-associated metabolite biosynthetic gene clusters underscores biosynthetic potential of Myxococcota including descriptions for ten novel species: Archangium lansinium sp. nov., Myxococcus landrumus sp. nov., Nannocystis bai.</title>
        <authorList>
            <person name="Ahearne A."/>
            <person name="Stevens C."/>
            <person name="Dowd S."/>
        </authorList>
    </citation>
    <scope>NUCLEOTIDE SEQUENCE [LARGE SCALE GENOMIC DNA]</scope>
    <source>
        <strain evidence="1 2">RJM3</strain>
    </source>
</reference>
<proteinExistence type="predicted"/>
<keyword evidence="2" id="KW-1185">Reference proteome</keyword>
<sequence length="369" mass="39193">MKRSILAAAFPLLLCACSEEVGKPSTTGEPPPNEDTGATLEVPVPAQGRVYVALEKPEIVVPEGDASASTAWDLAFEKYNVFTNSGASGSGEGGAFGPLDAVTYDEGIAPAIPFLTKDEAGGAFRDFWAYDPSVHVLWVRYHVFGVRDADKQWKVQVLGYYAEQQGAPVAAIYRIRWAEVTSAGVGATQTLADLDGTAGGSQAPADVPSECLDLGTGARTKHTPAEALTTKDWHLCFRRASISVNGDLGGPRGVTAVDLHASETKDETLDIVKTRTDDSELARFDAVGHAELSDPKLIWRGDGIFSAFSDYWIDRAAATPAPADASWLVQSASDGVSRYLLVFDRFEGATADGPGKVVLRVKPEGVSTQ</sequence>
<dbReference type="CDD" id="cd12105">
    <property type="entry name" value="HmuY"/>
    <property type="match status" value="1"/>
</dbReference>